<dbReference type="Pfam" id="PF07833">
    <property type="entry name" value="Cu_amine_oxidN1"/>
    <property type="match status" value="1"/>
</dbReference>
<feature type="signal peptide" evidence="1">
    <location>
        <begin position="1"/>
        <end position="23"/>
    </location>
</feature>
<dbReference type="RefSeq" id="WP_160645829.1">
    <property type="nucleotide sequence ID" value="NZ_SIJB01000020.1"/>
</dbReference>
<dbReference type="InterPro" id="IPR012854">
    <property type="entry name" value="Cu_amine_oxidase-like_N"/>
</dbReference>
<evidence type="ECO:0000259" key="2">
    <source>
        <dbReference type="Pfam" id="PF07833"/>
    </source>
</evidence>
<feature type="domain" description="Copper amine oxidase-like N-terminal" evidence="2">
    <location>
        <begin position="39"/>
        <end position="90"/>
    </location>
</feature>
<keyword evidence="1" id="KW-0732">Signal</keyword>
<dbReference type="SUPFAM" id="SSF55383">
    <property type="entry name" value="Copper amine oxidase, domain N"/>
    <property type="match status" value="1"/>
</dbReference>
<evidence type="ECO:0000256" key="1">
    <source>
        <dbReference type="SAM" id="SignalP"/>
    </source>
</evidence>
<reference evidence="3 4" key="1">
    <citation type="submission" date="2019-01" db="EMBL/GenBank/DDBJ databases">
        <title>Chengkuizengella sp. nov., isolated from deep-sea sediment of East Pacific Ocean.</title>
        <authorList>
            <person name="Yang J."/>
            <person name="Lai Q."/>
            <person name="Shao Z."/>
        </authorList>
    </citation>
    <scope>NUCLEOTIDE SEQUENCE [LARGE SCALE GENOMIC DNA]</scope>
    <source>
        <strain evidence="3 4">YPA3-1-1</strain>
    </source>
</reference>
<dbReference type="InterPro" id="IPR036582">
    <property type="entry name" value="Mao_N_sf"/>
</dbReference>
<name>A0A6N9PZV3_9BACL</name>
<dbReference type="EMBL" id="SIJB01000020">
    <property type="protein sequence ID" value="NBI29029.1"/>
    <property type="molecule type" value="Genomic_DNA"/>
</dbReference>
<sequence length="198" mass="22230">MKFKRTFLLIIGLSVLGAATVAADSKIKQYSGKEISVEVNGQLLSKPALNIEGTTMLPLRDIANKLHAMVEYDKDTDTVSIYKPNVQVSLLTRLKDGSLGTFGTVPKNDENEFFIFTQIDTLLKDIDSLKYEIVDPFGTIVHKYTEPDLTEQNENMWLYTPNIKFTAKITGEYTVNVYMKLSANNEFSLVGQKVFTAE</sequence>
<protein>
    <submittedName>
        <fullName evidence="3">Copper amine oxidase N-terminal domain-containing protein</fullName>
    </submittedName>
</protein>
<proteinExistence type="predicted"/>
<feature type="chain" id="PRO_5027116694" evidence="1">
    <location>
        <begin position="24"/>
        <end position="198"/>
    </location>
</feature>
<evidence type="ECO:0000313" key="3">
    <source>
        <dbReference type="EMBL" id="NBI29029.1"/>
    </source>
</evidence>
<keyword evidence="4" id="KW-1185">Reference proteome</keyword>
<organism evidence="3 4">
    <name type="scientific">Chengkuizengella marina</name>
    <dbReference type="NCBI Taxonomy" id="2507566"/>
    <lineage>
        <taxon>Bacteria</taxon>
        <taxon>Bacillati</taxon>
        <taxon>Bacillota</taxon>
        <taxon>Bacilli</taxon>
        <taxon>Bacillales</taxon>
        <taxon>Paenibacillaceae</taxon>
        <taxon>Chengkuizengella</taxon>
    </lineage>
</organism>
<dbReference type="AlphaFoldDB" id="A0A6N9PZV3"/>
<comment type="caution">
    <text evidence="3">The sequence shown here is derived from an EMBL/GenBank/DDBJ whole genome shotgun (WGS) entry which is preliminary data.</text>
</comment>
<gene>
    <name evidence="3" type="ORF">ERL59_08660</name>
</gene>
<evidence type="ECO:0000313" key="4">
    <source>
        <dbReference type="Proteomes" id="UP000448943"/>
    </source>
</evidence>
<accession>A0A6N9PZV3</accession>
<dbReference type="Proteomes" id="UP000448943">
    <property type="component" value="Unassembled WGS sequence"/>
</dbReference>
<dbReference type="OrthoDB" id="2677881at2"/>